<dbReference type="PANTHER" id="PTHR33607">
    <property type="entry name" value="ENDONUCLEASE-1"/>
    <property type="match status" value="1"/>
</dbReference>
<accession>A0A6C1FAZ7</accession>
<gene>
    <name evidence="4" type="ORF">GUU85_01910</name>
</gene>
<proteinExistence type="inferred from homology"/>
<evidence type="ECO:0000256" key="2">
    <source>
        <dbReference type="ARBA" id="ARBA00022722"/>
    </source>
</evidence>
<dbReference type="PANTHER" id="PTHR33607:SF2">
    <property type="entry name" value="ENDONUCLEASE-1"/>
    <property type="match status" value="1"/>
</dbReference>
<protein>
    <submittedName>
        <fullName evidence="4">Deoxyribonuclease I</fullName>
    </submittedName>
</protein>
<dbReference type="GO" id="GO:0004518">
    <property type="term" value="F:nuclease activity"/>
    <property type="evidence" value="ECO:0007669"/>
    <property type="project" value="UniProtKB-KW"/>
</dbReference>
<evidence type="ECO:0000313" key="4">
    <source>
        <dbReference type="EMBL" id="QIE02104.1"/>
    </source>
</evidence>
<name>A0A6C1FAZ7_BUCUN</name>
<dbReference type="GO" id="GO:0016787">
    <property type="term" value="F:hydrolase activity"/>
    <property type="evidence" value="ECO:0007669"/>
    <property type="project" value="UniProtKB-KW"/>
</dbReference>
<dbReference type="Pfam" id="PF04231">
    <property type="entry name" value="Endonuclease_1"/>
    <property type="match status" value="1"/>
</dbReference>
<dbReference type="Proteomes" id="UP000502958">
    <property type="component" value="Chromosome"/>
</dbReference>
<organism evidence="4 5">
    <name type="scientific">Buchnera aphidicola subsp. Uroleucon sonchi</name>
    <dbReference type="NCBI Taxonomy" id="118118"/>
    <lineage>
        <taxon>Bacteria</taxon>
        <taxon>Pseudomonadati</taxon>
        <taxon>Pseudomonadota</taxon>
        <taxon>Gammaproteobacteria</taxon>
        <taxon>Enterobacterales</taxon>
        <taxon>Erwiniaceae</taxon>
        <taxon>Buchnera</taxon>
    </lineage>
</organism>
<dbReference type="SUPFAM" id="SSF54060">
    <property type="entry name" value="His-Me finger endonucleases"/>
    <property type="match status" value="1"/>
</dbReference>
<evidence type="ECO:0000313" key="5">
    <source>
        <dbReference type="Proteomes" id="UP000502958"/>
    </source>
</evidence>
<keyword evidence="2" id="KW-0540">Nuclease</keyword>
<dbReference type="InterPro" id="IPR044925">
    <property type="entry name" value="His-Me_finger_sf"/>
</dbReference>
<dbReference type="InterPro" id="IPR007346">
    <property type="entry name" value="Endonuclease-I"/>
</dbReference>
<sequence length="237" mass="28561">MIKKVFFIISMFFCYFYIKKNYFTKHAIHNFYQAKLAAIKIHKYAPGSFYCGCQIIWKQKKGIPNLINCGYKIRKNQNRANRIEWEHVVPAWQFGHEKQCWKKGGRKNCLNNPEYKHIESDLHNLQPAIGEINADRSNFMYDELNSHFSTYGKCNMKIDFQKKLAEPPNRSKGMIARTYFYMSHQYNIIISQKQKKLFYIWNKNFPVTKWECDRDNLIFQIQGNHNNYIYKQCNKKF</sequence>
<dbReference type="AlphaFoldDB" id="A0A6C1FAZ7"/>
<reference evidence="4 5" key="1">
    <citation type="submission" date="2020-01" db="EMBL/GenBank/DDBJ databases">
        <title>Complete genome of Buchnera aphidicola isolated from Chaitophorus populeti.</title>
        <authorList>
            <person name="Park J."/>
            <person name="Xi H."/>
        </authorList>
    </citation>
    <scope>NUCLEOTIDE SEQUENCE [LARGE SCALE GENOMIC DNA]</scope>
    <source>
        <strain evidence="4 5">UsonBac</strain>
    </source>
</reference>
<keyword evidence="3" id="KW-0378">Hydrolase</keyword>
<evidence type="ECO:0000256" key="3">
    <source>
        <dbReference type="ARBA" id="ARBA00022801"/>
    </source>
</evidence>
<comment type="similarity">
    <text evidence="1">Belongs to the EndA/NucM nuclease family.</text>
</comment>
<evidence type="ECO:0000256" key="1">
    <source>
        <dbReference type="ARBA" id="ARBA00006429"/>
    </source>
</evidence>
<dbReference type="EMBL" id="CP047588">
    <property type="protein sequence ID" value="QIE02104.1"/>
    <property type="molecule type" value="Genomic_DNA"/>
</dbReference>